<comment type="caution">
    <text evidence="1">The sequence shown here is derived from an EMBL/GenBank/DDBJ whole genome shotgun (WGS) entry which is preliminary data.</text>
</comment>
<organism evidence="1 2">
    <name type="scientific">Trifolium pratense</name>
    <name type="common">Red clover</name>
    <dbReference type="NCBI Taxonomy" id="57577"/>
    <lineage>
        <taxon>Eukaryota</taxon>
        <taxon>Viridiplantae</taxon>
        <taxon>Streptophyta</taxon>
        <taxon>Embryophyta</taxon>
        <taxon>Tracheophyta</taxon>
        <taxon>Spermatophyta</taxon>
        <taxon>Magnoliopsida</taxon>
        <taxon>eudicotyledons</taxon>
        <taxon>Gunneridae</taxon>
        <taxon>Pentapetalae</taxon>
        <taxon>rosids</taxon>
        <taxon>fabids</taxon>
        <taxon>Fabales</taxon>
        <taxon>Fabaceae</taxon>
        <taxon>Papilionoideae</taxon>
        <taxon>50 kb inversion clade</taxon>
        <taxon>NPAAA clade</taxon>
        <taxon>Hologalegina</taxon>
        <taxon>IRL clade</taxon>
        <taxon>Trifolieae</taxon>
        <taxon>Trifolium</taxon>
    </lineage>
</organism>
<evidence type="ECO:0000313" key="2">
    <source>
        <dbReference type="Proteomes" id="UP000236291"/>
    </source>
</evidence>
<proteinExistence type="predicted"/>
<evidence type="ECO:0000313" key="1">
    <source>
        <dbReference type="EMBL" id="PNX90150.1"/>
    </source>
</evidence>
<reference evidence="1 2" key="2">
    <citation type="journal article" date="2017" name="Front. Plant Sci.">
        <title>Gene Classification and Mining of Molecular Markers Useful in Red Clover (Trifolium pratense) Breeding.</title>
        <authorList>
            <person name="Istvanek J."/>
            <person name="Dluhosova J."/>
            <person name="Dluhos P."/>
            <person name="Patkova L."/>
            <person name="Nedelnik J."/>
            <person name="Repkova J."/>
        </authorList>
    </citation>
    <scope>NUCLEOTIDE SEQUENCE [LARGE SCALE GENOMIC DNA]</scope>
    <source>
        <strain evidence="2">cv. Tatra</strain>
        <tissue evidence="1">Young leaves</tissue>
    </source>
</reference>
<name>A0A2K3MH74_TRIPR</name>
<accession>A0A2K3MH74</accession>
<sequence length="83" mass="8983">MFCQSGVVTNAATRCGTSDHSVPETQLESLVPVARLEIVRPVVAIADQVNKGKASETVKPMKLEQVLTLMSEVSIGYESSSWF</sequence>
<dbReference type="EMBL" id="ASHM01061941">
    <property type="protein sequence ID" value="PNX90150.1"/>
    <property type="molecule type" value="Genomic_DNA"/>
</dbReference>
<gene>
    <name evidence="1" type="ORF">L195_g046273</name>
</gene>
<protein>
    <submittedName>
        <fullName evidence="1">Uncharacterized protein</fullName>
    </submittedName>
</protein>
<reference evidence="1 2" key="1">
    <citation type="journal article" date="2014" name="Am. J. Bot.">
        <title>Genome assembly and annotation for red clover (Trifolium pratense; Fabaceae).</title>
        <authorList>
            <person name="Istvanek J."/>
            <person name="Jaros M."/>
            <person name="Krenek A."/>
            <person name="Repkova J."/>
        </authorList>
    </citation>
    <scope>NUCLEOTIDE SEQUENCE [LARGE SCALE GENOMIC DNA]</scope>
    <source>
        <strain evidence="2">cv. Tatra</strain>
        <tissue evidence="1">Young leaves</tissue>
    </source>
</reference>
<dbReference type="AlphaFoldDB" id="A0A2K3MH74"/>
<dbReference type="Proteomes" id="UP000236291">
    <property type="component" value="Unassembled WGS sequence"/>
</dbReference>